<comment type="caution">
    <text evidence="2">The sequence shown here is derived from an EMBL/GenBank/DDBJ whole genome shotgun (WGS) entry which is preliminary data.</text>
</comment>
<keyword evidence="1" id="KW-0472">Membrane</keyword>
<gene>
    <name evidence="2" type="ORF">HA482_28555</name>
</gene>
<sequence>MKATWASELLPYVQVGGTVAAAAGLLINAYQTWRTRKTVTLQHLQDFLKAMNERESALAMNKDDAAKQLHALIEFLNFLEIYSAAINSRLFVGVAREIVQEKILDSIIELENLPHWHEEIEKSITSATTYKHLRLFIGTHRRTIGTRRSATRFIE</sequence>
<dbReference type="RefSeq" id="WP_188107754.1">
    <property type="nucleotide sequence ID" value="NZ_JAANIH010000089.1"/>
</dbReference>
<keyword evidence="1" id="KW-1133">Transmembrane helix</keyword>
<evidence type="ECO:0000313" key="3">
    <source>
        <dbReference type="Proteomes" id="UP000639516"/>
    </source>
</evidence>
<proteinExistence type="predicted"/>
<dbReference type="EMBL" id="JAATTO010000046">
    <property type="protein sequence ID" value="MBC9982167.1"/>
    <property type="molecule type" value="Genomic_DNA"/>
</dbReference>
<keyword evidence="3" id="KW-1185">Reference proteome</keyword>
<evidence type="ECO:0008006" key="4">
    <source>
        <dbReference type="Google" id="ProtNLM"/>
    </source>
</evidence>
<protein>
    <recommendedName>
        <fullName evidence="4">DUF4760 domain-containing protein</fullName>
    </recommendedName>
</protein>
<reference evidence="2 3" key="1">
    <citation type="journal article" date="2020" name="Arch. Microbiol.">
        <title>Bradyrhizobium campsiandrae sp. nov., a nitrogen-fixing bacterial strain isolated from a native leguminous tree from the Amazon adapted to flooded conditions.</title>
        <authorList>
            <person name="Cabral Michel D."/>
            <person name="Martins da Costa E."/>
            <person name="Azarias Guimaraes A."/>
            <person name="Soares de Carvalho T."/>
            <person name="Santos de Castro Caputo P."/>
            <person name="Willems A."/>
            <person name="de Souza Moreira F.M."/>
        </authorList>
    </citation>
    <scope>NUCLEOTIDE SEQUENCE [LARGE SCALE GENOMIC DNA]</scope>
    <source>
        <strain evidence="3">INPA 384B</strain>
    </source>
</reference>
<accession>A0ABR7UFH7</accession>
<organism evidence="2 3">
    <name type="scientific">Bradyrhizobium campsiandrae</name>
    <dbReference type="NCBI Taxonomy" id="1729892"/>
    <lineage>
        <taxon>Bacteria</taxon>
        <taxon>Pseudomonadati</taxon>
        <taxon>Pseudomonadota</taxon>
        <taxon>Alphaproteobacteria</taxon>
        <taxon>Hyphomicrobiales</taxon>
        <taxon>Nitrobacteraceae</taxon>
        <taxon>Bradyrhizobium</taxon>
    </lineage>
</organism>
<name>A0ABR7UFH7_9BRAD</name>
<evidence type="ECO:0000256" key="1">
    <source>
        <dbReference type="SAM" id="Phobius"/>
    </source>
</evidence>
<feature type="transmembrane region" description="Helical" evidence="1">
    <location>
        <begin position="12"/>
        <end position="30"/>
    </location>
</feature>
<evidence type="ECO:0000313" key="2">
    <source>
        <dbReference type="EMBL" id="MBC9982167.1"/>
    </source>
</evidence>
<dbReference type="Proteomes" id="UP000639516">
    <property type="component" value="Unassembled WGS sequence"/>
</dbReference>
<keyword evidence="1" id="KW-0812">Transmembrane</keyword>